<keyword evidence="2" id="KW-0732">Signal</keyword>
<dbReference type="InterPro" id="IPR050300">
    <property type="entry name" value="GDXG_lipolytic_enzyme"/>
</dbReference>
<proteinExistence type="predicted"/>
<gene>
    <name evidence="4" type="ORF">N2K84_01175</name>
</gene>
<name>A0AA42C785_9BACT</name>
<keyword evidence="1 4" id="KW-0378">Hydrolase</keyword>
<evidence type="ECO:0000259" key="3">
    <source>
        <dbReference type="Pfam" id="PF20434"/>
    </source>
</evidence>
<comment type="caution">
    <text evidence="4">The sequence shown here is derived from an EMBL/GenBank/DDBJ whole genome shotgun (WGS) entry which is preliminary data.</text>
</comment>
<keyword evidence="5" id="KW-1185">Reference proteome</keyword>
<dbReference type="AlphaFoldDB" id="A0AA42C785"/>
<dbReference type="InterPro" id="IPR029058">
    <property type="entry name" value="AB_hydrolase_fold"/>
</dbReference>
<reference evidence="4" key="1">
    <citation type="submission" date="2022-10" db="EMBL/GenBank/DDBJ databases">
        <title>Gaoshiqiia sediminis gen. nov., sp. nov., isolated from coastal sediment.</title>
        <authorList>
            <person name="Yu W.X."/>
            <person name="Mu D.S."/>
            <person name="Du J.Z."/>
            <person name="Liang Y.Q."/>
        </authorList>
    </citation>
    <scope>NUCLEOTIDE SEQUENCE</scope>
    <source>
        <strain evidence="4">A06</strain>
    </source>
</reference>
<dbReference type="Gene3D" id="3.40.50.1820">
    <property type="entry name" value="alpha/beta hydrolase"/>
    <property type="match status" value="1"/>
</dbReference>
<feature type="domain" description="BD-FAE-like" evidence="3">
    <location>
        <begin position="90"/>
        <end position="273"/>
    </location>
</feature>
<evidence type="ECO:0000313" key="5">
    <source>
        <dbReference type="Proteomes" id="UP001163821"/>
    </source>
</evidence>
<dbReference type="Pfam" id="PF20434">
    <property type="entry name" value="BD-FAE"/>
    <property type="match status" value="1"/>
</dbReference>
<dbReference type="RefSeq" id="WP_282589925.1">
    <property type="nucleotide sequence ID" value="NZ_JAPAAF010000001.1"/>
</dbReference>
<dbReference type="EMBL" id="JAPAAF010000001">
    <property type="protein sequence ID" value="MCW0481321.1"/>
    <property type="molecule type" value="Genomic_DNA"/>
</dbReference>
<dbReference type="SUPFAM" id="SSF53474">
    <property type="entry name" value="alpha/beta-Hydrolases"/>
    <property type="match status" value="1"/>
</dbReference>
<evidence type="ECO:0000256" key="1">
    <source>
        <dbReference type="ARBA" id="ARBA00022801"/>
    </source>
</evidence>
<dbReference type="Proteomes" id="UP001163821">
    <property type="component" value="Unassembled WGS sequence"/>
</dbReference>
<feature type="signal peptide" evidence="2">
    <location>
        <begin position="1"/>
        <end position="25"/>
    </location>
</feature>
<dbReference type="InterPro" id="IPR049492">
    <property type="entry name" value="BD-FAE-like_dom"/>
</dbReference>
<feature type="chain" id="PRO_5041319226" evidence="2">
    <location>
        <begin position="26"/>
        <end position="334"/>
    </location>
</feature>
<sequence>MNKKNHAFVIFLVSVLTGFGLSAQAQFIKGTTVPADTTFNVPRVYRQIKNNYPQAVPAKDSIPAGVIADRDLVYAHLPETSFGPRDLHVDLFRPEKAGKYPALILVHGGGWRAGDKSLQVPMAQMIAQKGFVAVAVEYQLSLEAKYPAAVHNIKAAIRWLRANADEFNIDPDFIAISGCSAGGQLAALVGMTNGVNQFEGSMGNNGQSSAVQAVIDIDGVLDFMAPLSLNLDRRPDSPDVQWLEGDFYTRPDRWKEASPIFWLNENSVPVLFLNSGFPRFTAGQYEMISMMERWGIYHELHKFDVQIHPFWLFHPWVDETVTYMVEFMRKVSQD</sequence>
<accession>A0AA42C785</accession>
<dbReference type="PANTHER" id="PTHR48081">
    <property type="entry name" value="AB HYDROLASE SUPERFAMILY PROTEIN C4A8.06C"/>
    <property type="match status" value="1"/>
</dbReference>
<evidence type="ECO:0000256" key="2">
    <source>
        <dbReference type="SAM" id="SignalP"/>
    </source>
</evidence>
<protein>
    <submittedName>
        <fullName evidence="4">Alpha/beta hydrolase</fullName>
    </submittedName>
</protein>
<dbReference type="PANTHER" id="PTHR48081:SF13">
    <property type="entry name" value="ALPHA_BETA HYDROLASE"/>
    <property type="match status" value="1"/>
</dbReference>
<evidence type="ECO:0000313" key="4">
    <source>
        <dbReference type="EMBL" id="MCW0481321.1"/>
    </source>
</evidence>
<dbReference type="GO" id="GO:0016787">
    <property type="term" value="F:hydrolase activity"/>
    <property type="evidence" value="ECO:0007669"/>
    <property type="project" value="UniProtKB-KW"/>
</dbReference>
<organism evidence="4 5">
    <name type="scientific">Gaoshiqia sediminis</name>
    <dbReference type="NCBI Taxonomy" id="2986998"/>
    <lineage>
        <taxon>Bacteria</taxon>
        <taxon>Pseudomonadati</taxon>
        <taxon>Bacteroidota</taxon>
        <taxon>Bacteroidia</taxon>
        <taxon>Marinilabiliales</taxon>
        <taxon>Prolixibacteraceae</taxon>
        <taxon>Gaoshiqia</taxon>
    </lineage>
</organism>